<dbReference type="NCBIfam" id="TIGR00229">
    <property type="entry name" value="sensory_box"/>
    <property type="match status" value="1"/>
</dbReference>
<proteinExistence type="predicted"/>
<dbReference type="InterPro" id="IPR000644">
    <property type="entry name" value="CBS_dom"/>
</dbReference>
<dbReference type="InterPro" id="IPR001610">
    <property type="entry name" value="PAC"/>
</dbReference>
<dbReference type="SUPFAM" id="SSF55785">
    <property type="entry name" value="PYP-like sensor domain (PAS domain)"/>
    <property type="match status" value="1"/>
</dbReference>
<dbReference type="InterPro" id="IPR000014">
    <property type="entry name" value="PAS"/>
</dbReference>
<evidence type="ECO:0000313" key="5">
    <source>
        <dbReference type="EMBL" id="OIQ82782.1"/>
    </source>
</evidence>
<gene>
    <name evidence="5" type="primary">gmr_169</name>
    <name evidence="5" type="ORF">GALL_354210</name>
</gene>
<dbReference type="CDD" id="cd01949">
    <property type="entry name" value="GGDEF"/>
    <property type="match status" value="1"/>
</dbReference>
<dbReference type="EMBL" id="MLJW01000767">
    <property type="protein sequence ID" value="OIQ82782.1"/>
    <property type="molecule type" value="Genomic_DNA"/>
</dbReference>
<dbReference type="Pfam" id="PF00571">
    <property type="entry name" value="CBS"/>
    <property type="match status" value="4"/>
</dbReference>
<organism evidence="5">
    <name type="scientific">mine drainage metagenome</name>
    <dbReference type="NCBI Taxonomy" id="410659"/>
    <lineage>
        <taxon>unclassified sequences</taxon>
        <taxon>metagenomes</taxon>
        <taxon>ecological metagenomes</taxon>
    </lineage>
</organism>
<dbReference type="PROSITE" id="PS50887">
    <property type="entry name" value="GGDEF"/>
    <property type="match status" value="1"/>
</dbReference>
<evidence type="ECO:0000259" key="4">
    <source>
        <dbReference type="PROSITE" id="PS51371"/>
    </source>
</evidence>
<dbReference type="PANTHER" id="PTHR46663:SF3">
    <property type="entry name" value="SLL0267 PROTEIN"/>
    <property type="match status" value="1"/>
</dbReference>
<evidence type="ECO:0000259" key="1">
    <source>
        <dbReference type="PROSITE" id="PS50112"/>
    </source>
</evidence>
<dbReference type="SUPFAM" id="SSF54631">
    <property type="entry name" value="CBS-domain pair"/>
    <property type="match status" value="2"/>
</dbReference>
<dbReference type="InterPro" id="IPR035965">
    <property type="entry name" value="PAS-like_dom_sf"/>
</dbReference>
<feature type="domain" description="CBS" evidence="4">
    <location>
        <begin position="203"/>
        <end position="261"/>
    </location>
</feature>
<accession>A0A1J5QGY6</accession>
<keyword evidence="5" id="KW-0378">Hydrolase</keyword>
<dbReference type="GO" id="GO:0071111">
    <property type="term" value="F:cyclic-guanylate-specific phosphodiesterase activity"/>
    <property type="evidence" value="ECO:0007669"/>
    <property type="project" value="UniProtKB-EC"/>
</dbReference>
<dbReference type="InterPro" id="IPR029787">
    <property type="entry name" value="Nucleotide_cyclase"/>
</dbReference>
<dbReference type="InterPro" id="IPR000160">
    <property type="entry name" value="GGDEF_dom"/>
</dbReference>
<dbReference type="Gene3D" id="3.10.580.10">
    <property type="entry name" value="CBS-domain"/>
    <property type="match status" value="2"/>
</dbReference>
<dbReference type="Pfam" id="PF00990">
    <property type="entry name" value="GGDEF"/>
    <property type="match status" value="1"/>
</dbReference>
<evidence type="ECO:0000259" key="2">
    <source>
        <dbReference type="PROSITE" id="PS50113"/>
    </source>
</evidence>
<dbReference type="SMART" id="SM00116">
    <property type="entry name" value="CBS"/>
    <property type="match status" value="4"/>
</dbReference>
<dbReference type="SMART" id="SM00086">
    <property type="entry name" value="PAC"/>
    <property type="match status" value="1"/>
</dbReference>
<dbReference type="Gene3D" id="3.30.450.20">
    <property type="entry name" value="PAS domain"/>
    <property type="match status" value="1"/>
</dbReference>
<dbReference type="SUPFAM" id="SSF55073">
    <property type="entry name" value="Nucleotide cyclase"/>
    <property type="match status" value="1"/>
</dbReference>
<dbReference type="PANTHER" id="PTHR46663">
    <property type="entry name" value="DIGUANYLATE CYCLASE DGCT-RELATED"/>
    <property type="match status" value="1"/>
</dbReference>
<dbReference type="PROSITE" id="PS51371">
    <property type="entry name" value="CBS"/>
    <property type="match status" value="3"/>
</dbReference>
<dbReference type="PROSITE" id="PS50113">
    <property type="entry name" value="PAC"/>
    <property type="match status" value="1"/>
</dbReference>
<dbReference type="EC" id="3.1.4.52" evidence="5"/>
<feature type="domain" description="PAC" evidence="2">
    <location>
        <begin position="351"/>
        <end position="403"/>
    </location>
</feature>
<dbReference type="NCBIfam" id="TIGR00254">
    <property type="entry name" value="GGDEF"/>
    <property type="match status" value="1"/>
</dbReference>
<feature type="domain" description="CBS" evidence="4">
    <location>
        <begin position="12"/>
        <end position="67"/>
    </location>
</feature>
<dbReference type="InterPro" id="IPR043128">
    <property type="entry name" value="Rev_trsase/Diguanyl_cyclase"/>
</dbReference>
<dbReference type="InterPro" id="IPR000700">
    <property type="entry name" value="PAS-assoc_C"/>
</dbReference>
<dbReference type="AlphaFoldDB" id="A0A1J5QGY6"/>
<sequence length="572" mass="62362">MTQTDITLGDIFYHPLLTCAAATPVAEAARRMVEAQRSSILVEDEGRIVGIWTERDALAVDLSSGESGRSPISLSMSSPVKTISSDTRIGEAASRFRRESVRHFLVLDDSGEPKGIVSLSDVVINQGVEYYISLRDVASVFSRKLLILADTVAAPEAIREMRQGSFDAIVVERAGVGRGILTERDVLRLVGSGRTGGSVGELASFPLIVIPASASLFQARKQFNDHHIRHLGVSDDHGELLGLISFADILANIEAEYIRELEQALKERDEVLALSTRRQRLAAKVFESTNEAIFVTDADQRIESVNPAFTQITGYAAREALGRKPSVLASGRHDGAFYQSMHRALALTGHWQGEIWNRRRDGAIYVEWISINAVKDDAGKITNYVAVFSDITQRKAAEERLSFLAQHDALTGLPNRVLLDDRLLHAISHAQRNGQKLAVVFLDLIDFKKVNDSVGHHVGDQLLQAVARELSACVRAGDTVARLGGDEFVVLLEEIGADDDVPLIAKKILAAVSRPVALEGRQVAVGCSIGISVYPDDGQEADELIRRADAAMYRAKTQGGSAFSFYTAPDRT</sequence>
<dbReference type="Gene3D" id="3.30.70.270">
    <property type="match status" value="1"/>
</dbReference>
<dbReference type="SMART" id="SM00091">
    <property type="entry name" value="PAS"/>
    <property type="match status" value="1"/>
</dbReference>
<feature type="domain" description="PAS" evidence="1">
    <location>
        <begin position="278"/>
        <end position="323"/>
    </location>
</feature>
<dbReference type="PROSITE" id="PS50112">
    <property type="entry name" value="PAS"/>
    <property type="match status" value="1"/>
</dbReference>
<dbReference type="InterPro" id="IPR052163">
    <property type="entry name" value="DGC-Regulatory_Protein"/>
</dbReference>
<feature type="domain" description="CBS" evidence="4">
    <location>
        <begin position="76"/>
        <end position="134"/>
    </location>
</feature>
<dbReference type="InterPro" id="IPR046342">
    <property type="entry name" value="CBS_dom_sf"/>
</dbReference>
<comment type="caution">
    <text evidence="5">The sequence shown here is derived from an EMBL/GenBank/DDBJ whole genome shotgun (WGS) entry which is preliminary data.</text>
</comment>
<dbReference type="CDD" id="cd00130">
    <property type="entry name" value="PAS"/>
    <property type="match status" value="1"/>
</dbReference>
<name>A0A1J5QGY6_9ZZZZ</name>
<feature type="domain" description="GGDEF" evidence="3">
    <location>
        <begin position="435"/>
        <end position="568"/>
    </location>
</feature>
<dbReference type="SMART" id="SM00267">
    <property type="entry name" value="GGDEF"/>
    <property type="match status" value="1"/>
</dbReference>
<protein>
    <submittedName>
        <fullName evidence="5">Cyclic di-GMP phosphodiesterase Gmr</fullName>
        <ecNumber evidence="5">3.1.4.52</ecNumber>
    </submittedName>
</protein>
<dbReference type="Pfam" id="PF13426">
    <property type="entry name" value="PAS_9"/>
    <property type="match status" value="1"/>
</dbReference>
<reference evidence="5" key="1">
    <citation type="submission" date="2016-10" db="EMBL/GenBank/DDBJ databases">
        <title>Sequence of Gallionella enrichment culture.</title>
        <authorList>
            <person name="Poehlein A."/>
            <person name="Muehling M."/>
            <person name="Daniel R."/>
        </authorList>
    </citation>
    <scope>NUCLEOTIDE SEQUENCE</scope>
</reference>
<evidence type="ECO:0000259" key="3">
    <source>
        <dbReference type="PROSITE" id="PS50887"/>
    </source>
</evidence>
<dbReference type="FunFam" id="3.30.70.270:FF:000001">
    <property type="entry name" value="Diguanylate cyclase domain protein"/>
    <property type="match status" value="1"/>
</dbReference>